<dbReference type="PROSITE" id="PS50097">
    <property type="entry name" value="BTB"/>
    <property type="match status" value="1"/>
</dbReference>
<evidence type="ECO:0000313" key="2">
    <source>
        <dbReference type="EMBL" id="KAF5309886.1"/>
    </source>
</evidence>
<evidence type="ECO:0000259" key="1">
    <source>
        <dbReference type="PROSITE" id="PS50097"/>
    </source>
</evidence>
<dbReference type="SUPFAM" id="SSF54695">
    <property type="entry name" value="POZ domain"/>
    <property type="match status" value="1"/>
</dbReference>
<keyword evidence="3" id="KW-1185">Reference proteome</keyword>
<gene>
    <name evidence="2" type="ORF">D9619_010191</name>
</gene>
<protein>
    <recommendedName>
        <fullName evidence="1">BTB domain-containing protein</fullName>
    </recommendedName>
</protein>
<feature type="domain" description="BTB" evidence="1">
    <location>
        <begin position="42"/>
        <end position="107"/>
    </location>
</feature>
<dbReference type="Gene3D" id="3.30.710.10">
    <property type="entry name" value="Potassium Channel Kv1.1, Chain A"/>
    <property type="match status" value="1"/>
</dbReference>
<dbReference type="Pfam" id="PF00651">
    <property type="entry name" value="BTB"/>
    <property type="match status" value="1"/>
</dbReference>
<evidence type="ECO:0000313" key="3">
    <source>
        <dbReference type="Proteomes" id="UP000567179"/>
    </source>
</evidence>
<proteinExistence type="predicted"/>
<reference evidence="2 3" key="1">
    <citation type="journal article" date="2020" name="ISME J.">
        <title>Uncovering the hidden diversity of litter-decomposition mechanisms in mushroom-forming fungi.</title>
        <authorList>
            <person name="Floudas D."/>
            <person name="Bentzer J."/>
            <person name="Ahren D."/>
            <person name="Johansson T."/>
            <person name="Persson P."/>
            <person name="Tunlid A."/>
        </authorList>
    </citation>
    <scope>NUCLEOTIDE SEQUENCE [LARGE SCALE GENOMIC DNA]</scope>
    <source>
        <strain evidence="2 3">CBS 101986</strain>
    </source>
</reference>
<organism evidence="2 3">
    <name type="scientific">Psilocybe cf. subviscida</name>
    <dbReference type="NCBI Taxonomy" id="2480587"/>
    <lineage>
        <taxon>Eukaryota</taxon>
        <taxon>Fungi</taxon>
        <taxon>Dikarya</taxon>
        <taxon>Basidiomycota</taxon>
        <taxon>Agaricomycotina</taxon>
        <taxon>Agaricomycetes</taxon>
        <taxon>Agaricomycetidae</taxon>
        <taxon>Agaricales</taxon>
        <taxon>Agaricineae</taxon>
        <taxon>Strophariaceae</taxon>
        <taxon>Psilocybe</taxon>
    </lineage>
</organism>
<comment type="caution">
    <text evidence="2">The sequence shown here is derived from an EMBL/GenBank/DDBJ whole genome shotgun (WGS) entry which is preliminary data.</text>
</comment>
<dbReference type="InterPro" id="IPR011333">
    <property type="entry name" value="SKP1/BTB/POZ_sf"/>
</dbReference>
<sequence length="341" mass="38983">MSEDELRHEMTRETTSVGPQCPSLLPKEENITRSDKVWLADGNVILQTSTKCYRVHRSVLSFHSSIFEDMFRLPQPVEQPEVFEGCPVIRLTDSTEDWDELLPLFYNMRDLRDDERLINLHLMVAMLRLGNKYGCDRLKTQALEQLHRVFPSNFYGCKSRLEGDAWDGSSYEEFVMEDEFYLLDVALELGIQTVLPFAFFMCLCNCTTAQILAGSYDSGPARSGILRSQTRDTLLQANGKIMKDIVAKVYPWWKRAKCSSGCTTKELCTDAIRKNATQMIGIPSLRELFLPKVEIRLMKGLCQACKDHGASSINNGQSQVFEVLPKYFGLPEWAELKDFEN</sequence>
<dbReference type="EMBL" id="JAACJJ010000058">
    <property type="protein sequence ID" value="KAF5309886.1"/>
    <property type="molecule type" value="Genomic_DNA"/>
</dbReference>
<dbReference type="Proteomes" id="UP000567179">
    <property type="component" value="Unassembled WGS sequence"/>
</dbReference>
<dbReference type="OrthoDB" id="3217871at2759"/>
<dbReference type="InterPro" id="IPR000210">
    <property type="entry name" value="BTB/POZ_dom"/>
</dbReference>
<name>A0A8H5ASH1_9AGAR</name>
<dbReference type="AlphaFoldDB" id="A0A8H5ASH1"/>
<accession>A0A8H5ASH1</accession>